<feature type="non-terminal residue" evidence="1">
    <location>
        <position position="1"/>
    </location>
</feature>
<evidence type="ECO:0000313" key="2">
    <source>
        <dbReference type="Proteomes" id="UP000594638"/>
    </source>
</evidence>
<comment type="caution">
    <text evidence="1">The sequence shown here is derived from an EMBL/GenBank/DDBJ whole genome shotgun (WGS) entry which is preliminary data.</text>
</comment>
<keyword evidence="2" id="KW-1185">Reference proteome</keyword>
<organism evidence="1 2">
    <name type="scientific">Olea europaea subsp. europaea</name>
    <dbReference type="NCBI Taxonomy" id="158383"/>
    <lineage>
        <taxon>Eukaryota</taxon>
        <taxon>Viridiplantae</taxon>
        <taxon>Streptophyta</taxon>
        <taxon>Embryophyta</taxon>
        <taxon>Tracheophyta</taxon>
        <taxon>Spermatophyta</taxon>
        <taxon>Magnoliopsida</taxon>
        <taxon>eudicotyledons</taxon>
        <taxon>Gunneridae</taxon>
        <taxon>Pentapetalae</taxon>
        <taxon>asterids</taxon>
        <taxon>lamiids</taxon>
        <taxon>Lamiales</taxon>
        <taxon>Oleaceae</taxon>
        <taxon>Oleeae</taxon>
        <taxon>Olea</taxon>
    </lineage>
</organism>
<evidence type="ECO:0000313" key="1">
    <source>
        <dbReference type="EMBL" id="CAA2969158.1"/>
    </source>
</evidence>
<proteinExistence type="predicted"/>
<protein>
    <submittedName>
        <fullName evidence="1">Uncharacterized protein</fullName>
    </submittedName>
</protein>
<dbReference type="EMBL" id="CACTIH010001933">
    <property type="protein sequence ID" value="CAA2969158.1"/>
    <property type="molecule type" value="Genomic_DNA"/>
</dbReference>
<accession>A0A8S0QTW5</accession>
<name>A0A8S0QTW5_OLEEU</name>
<gene>
    <name evidence="1" type="ORF">OLEA9_A043919</name>
</gene>
<dbReference type="Proteomes" id="UP000594638">
    <property type="component" value="Unassembled WGS sequence"/>
</dbReference>
<dbReference type="AlphaFoldDB" id="A0A8S0QTW5"/>
<reference evidence="1 2" key="1">
    <citation type="submission" date="2019-12" db="EMBL/GenBank/DDBJ databases">
        <authorList>
            <person name="Alioto T."/>
            <person name="Alioto T."/>
            <person name="Gomez Garrido J."/>
        </authorList>
    </citation>
    <scope>NUCLEOTIDE SEQUENCE [LARGE SCALE GENOMIC DNA]</scope>
</reference>
<sequence length="155" mass="16726">VAYDFLPKCTQIEEVVTTVSVQNSIELTLPLSSEHKKKLGKTLTLIKNDEIFALGNVLSGTHIETAKTSGSGHHLVSRTTLKAPEYQNTLEATMLASNMSHAERVTTTRSTSRATTTTTTAYNGPKSYAVVVGNVSIVSQVDKSQKKSFAQVLQA</sequence>
<dbReference type="Gramene" id="OE9A043919T1">
    <property type="protein sequence ID" value="OE9A043919C1"/>
    <property type="gene ID" value="OE9A043919"/>
</dbReference>